<proteinExistence type="predicted"/>
<dbReference type="SUPFAM" id="SSF52540">
    <property type="entry name" value="P-loop containing nucleoside triphosphate hydrolases"/>
    <property type="match status" value="1"/>
</dbReference>
<reference evidence="2" key="1">
    <citation type="journal article" date="2019" name="Int. J. Syst. Evol. Microbiol.">
        <title>The Global Catalogue of Microorganisms (GCM) 10K type strain sequencing project: providing services to taxonomists for standard genome sequencing and annotation.</title>
        <authorList>
            <consortium name="The Broad Institute Genomics Platform"/>
            <consortium name="The Broad Institute Genome Sequencing Center for Infectious Disease"/>
            <person name="Wu L."/>
            <person name="Ma J."/>
        </authorList>
    </citation>
    <scope>NUCLEOTIDE SEQUENCE [LARGE SCALE GENOMIC DNA]</scope>
    <source>
        <strain evidence="2">JCM 17304</strain>
    </source>
</reference>
<gene>
    <name evidence="1" type="ORF">GCM10022414_11110</name>
</gene>
<dbReference type="Proteomes" id="UP001500392">
    <property type="component" value="Unassembled WGS sequence"/>
</dbReference>
<dbReference type="RefSeq" id="WP_344933241.1">
    <property type="nucleotide sequence ID" value="NZ_BAABDM010000001.1"/>
</dbReference>
<dbReference type="InterPro" id="IPR027417">
    <property type="entry name" value="P-loop_NTPase"/>
</dbReference>
<accession>A0ABP7WJ75</accession>
<evidence type="ECO:0000313" key="1">
    <source>
        <dbReference type="EMBL" id="GAA4089785.1"/>
    </source>
</evidence>
<keyword evidence="2" id="KW-1185">Reference proteome</keyword>
<evidence type="ECO:0008006" key="3">
    <source>
        <dbReference type="Google" id="ProtNLM"/>
    </source>
</evidence>
<name>A0ABP7WJ75_9GAMM</name>
<sequence>MKNHSLEQLLNERKLWRGQQLRSSATTSDRLSTGFSALDSALHTGGWPRSGSTELLGEYGIGELWLLMPGLCEQLADRSIAWLNPPYIPYTPALAEQGLPVNRQLLVSPKTFADQLWATEELLRSGAYAAVLSWFSKTDLNDRQLRRLHIAALDGQCWHIHFRPASLAKQISPAPLRLHLSAAKQSLQIDIIKQPGGHAGQQLQLARPAALYLQQSAATTWPVYSSTSVTQSQATRRKISLLANTGIFVAATQQDNAMNSSQASNNESSH</sequence>
<dbReference type="NCBIfam" id="NF033429">
    <property type="entry name" value="ImuA_translesion"/>
    <property type="match status" value="1"/>
</dbReference>
<dbReference type="Gene3D" id="3.40.50.300">
    <property type="entry name" value="P-loop containing nucleotide triphosphate hydrolases"/>
    <property type="match status" value="1"/>
</dbReference>
<dbReference type="InterPro" id="IPR047610">
    <property type="entry name" value="ImuA_translesion"/>
</dbReference>
<evidence type="ECO:0000313" key="2">
    <source>
        <dbReference type="Proteomes" id="UP001500392"/>
    </source>
</evidence>
<protein>
    <recommendedName>
        <fullName evidence="3">Translesion DNA synthesis-associated protein ImuA</fullName>
    </recommendedName>
</protein>
<dbReference type="EMBL" id="BAABDM010000001">
    <property type="protein sequence ID" value="GAA4089785.1"/>
    <property type="molecule type" value="Genomic_DNA"/>
</dbReference>
<comment type="caution">
    <text evidence="1">The sequence shown here is derived from an EMBL/GenBank/DDBJ whole genome shotgun (WGS) entry which is preliminary data.</text>
</comment>
<organism evidence="1 2">
    <name type="scientific">Zhongshania borealis</name>
    <dbReference type="NCBI Taxonomy" id="889488"/>
    <lineage>
        <taxon>Bacteria</taxon>
        <taxon>Pseudomonadati</taxon>
        <taxon>Pseudomonadota</taxon>
        <taxon>Gammaproteobacteria</taxon>
        <taxon>Cellvibrionales</taxon>
        <taxon>Spongiibacteraceae</taxon>
        <taxon>Zhongshania</taxon>
    </lineage>
</organism>